<protein>
    <recommendedName>
        <fullName evidence="4">Lipoprotein</fullName>
    </recommendedName>
</protein>
<feature type="transmembrane region" description="Helical" evidence="1">
    <location>
        <begin position="6"/>
        <end position="23"/>
    </location>
</feature>
<keyword evidence="3" id="KW-1185">Reference proteome</keyword>
<comment type="caution">
    <text evidence="2">The sequence shown here is derived from an EMBL/GenBank/DDBJ whole genome shotgun (WGS) entry which is preliminary data.</text>
</comment>
<accession>A0ABX4NZ65</accession>
<organism evidence="2 3">
    <name type="scientific">Leptospira adleri</name>
    <dbReference type="NCBI Taxonomy" id="2023186"/>
    <lineage>
        <taxon>Bacteria</taxon>
        <taxon>Pseudomonadati</taxon>
        <taxon>Spirochaetota</taxon>
        <taxon>Spirochaetia</taxon>
        <taxon>Leptospirales</taxon>
        <taxon>Leptospiraceae</taxon>
        <taxon>Leptospira</taxon>
    </lineage>
</organism>
<evidence type="ECO:0000256" key="1">
    <source>
        <dbReference type="SAM" id="Phobius"/>
    </source>
</evidence>
<reference evidence="2 3" key="1">
    <citation type="submission" date="2017-07" db="EMBL/GenBank/DDBJ databases">
        <title>Leptospira spp. isolated from tropical soils.</title>
        <authorList>
            <person name="Thibeaux R."/>
            <person name="Iraola G."/>
            <person name="Ferres I."/>
            <person name="Bierque E."/>
            <person name="Girault D."/>
            <person name="Soupe-Gilbert M.-E."/>
            <person name="Picardeau M."/>
            <person name="Goarant C."/>
        </authorList>
    </citation>
    <scope>NUCLEOTIDE SEQUENCE [LARGE SCALE GENOMIC DNA]</scope>
    <source>
        <strain evidence="2 3">FH2-B-D1</strain>
    </source>
</reference>
<evidence type="ECO:0008006" key="4">
    <source>
        <dbReference type="Google" id="ProtNLM"/>
    </source>
</evidence>
<evidence type="ECO:0000313" key="2">
    <source>
        <dbReference type="EMBL" id="PJZ60807.1"/>
    </source>
</evidence>
<dbReference type="RefSeq" id="WP_100788210.1">
    <property type="nucleotide sequence ID" value="NZ_NPDU01000049.1"/>
</dbReference>
<keyword evidence="1" id="KW-1133">Transmembrane helix</keyword>
<keyword evidence="1" id="KW-0812">Transmembrane</keyword>
<evidence type="ECO:0000313" key="3">
    <source>
        <dbReference type="Proteomes" id="UP000232149"/>
    </source>
</evidence>
<dbReference type="EMBL" id="NPDU01000049">
    <property type="protein sequence ID" value="PJZ60807.1"/>
    <property type="molecule type" value="Genomic_DNA"/>
</dbReference>
<gene>
    <name evidence="2" type="ORF">CH376_16595</name>
</gene>
<name>A0ABX4NZ65_9LEPT</name>
<dbReference type="Proteomes" id="UP000232149">
    <property type="component" value="Unassembled WGS sequence"/>
</dbReference>
<sequence length="162" mass="18871">MNISNFIRNIGLVFIVGLAVSCFDRTFRFAYHPYFSKDLCKISFDTKKLTLENSESIEEINFYLRIPNSKLAIKKMGNPLREIVNIESKVSRFFELNPTCRIIKEITDNCYQNIEIPCSENRILINTHGKVKNKKFEITLNNENKLSTRISIEEGILKNENN</sequence>
<keyword evidence="1" id="KW-0472">Membrane</keyword>
<proteinExistence type="predicted"/>